<dbReference type="GO" id="GO:0005737">
    <property type="term" value="C:cytoplasm"/>
    <property type="evidence" value="ECO:0007669"/>
    <property type="project" value="UniProtKB-SubCell"/>
</dbReference>
<accession>A0A7G6E4M9</accession>
<keyword evidence="3 6" id="KW-0067">ATP-binding</keyword>
<dbReference type="SUPFAM" id="SSF53067">
    <property type="entry name" value="Actin-like ATPase domain"/>
    <property type="match status" value="2"/>
</dbReference>
<organism evidence="7 8">
    <name type="scientific">Thermanaerosceptrum fracticalcis</name>
    <dbReference type="NCBI Taxonomy" id="1712410"/>
    <lineage>
        <taxon>Bacteria</taxon>
        <taxon>Bacillati</taxon>
        <taxon>Bacillota</taxon>
        <taxon>Clostridia</taxon>
        <taxon>Eubacteriales</taxon>
        <taxon>Peptococcaceae</taxon>
        <taxon>Thermanaerosceptrum</taxon>
    </lineage>
</organism>
<dbReference type="InterPro" id="IPR056546">
    <property type="entry name" value="MreB_MamK-like"/>
</dbReference>
<dbReference type="InterPro" id="IPR004753">
    <property type="entry name" value="MreB"/>
</dbReference>
<keyword evidence="2 6" id="KW-0547">Nucleotide-binding</keyword>
<dbReference type="InterPro" id="IPR043129">
    <property type="entry name" value="ATPase_NBD"/>
</dbReference>
<dbReference type="EMBL" id="CP045798">
    <property type="protein sequence ID" value="QNB47033.1"/>
    <property type="molecule type" value="Genomic_DNA"/>
</dbReference>
<dbReference type="PRINTS" id="PR01652">
    <property type="entry name" value="SHAPEPROTEIN"/>
</dbReference>
<reference evidence="7 8" key="1">
    <citation type="journal article" date="2019" name="Front. Microbiol.">
        <title>Thermoanaerosceptrum fracticalcis gen. nov. sp. nov., a Novel Fumarate-Fermenting Microorganism From a Deep Fractured Carbonate Aquifer of the US Great Basin.</title>
        <authorList>
            <person name="Hamilton-Brehm S.D."/>
            <person name="Stewart L.E."/>
            <person name="Zavarin M."/>
            <person name="Caldwell M."/>
            <person name="Lawson P.A."/>
            <person name="Onstott T.C."/>
            <person name="Grzymski J."/>
            <person name="Neveux I."/>
            <person name="Lollar B.S."/>
            <person name="Russell C.E."/>
            <person name="Moser D.P."/>
        </authorList>
    </citation>
    <scope>NUCLEOTIDE SEQUENCE [LARGE SCALE GENOMIC DNA]</scope>
    <source>
        <strain evidence="7 8">DRI-13</strain>
    </source>
</reference>
<dbReference type="Gene3D" id="3.30.420.40">
    <property type="match status" value="3"/>
</dbReference>
<dbReference type="CDD" id="cd10225">
    <property type="entry name" value="ASKHA_NBD_MreB-like"/>
    <property type="match status" value="1"/>
</dbReference>
<comment type="subcellular location">
    <subcellularLocation>
        <location evidence="6">Cytoplasm</location>
    </subcellularLocation>
    <text evidence="6">Membrane-associated.</text>
</comment>
<dbReference type="GO" id="GO:0000902">
    <property type="term" value="P:cell morphogenesis"/>
    <property type="evidence" value="ECO:0007669"/>
    <property type="project" value="InterPro"/>
</dbReference>
<dbReference type="RefSeq" id="WP_034420598.1">
    <property type="nucleotide sequence ID" value="NZ_CP045798.1"/>
</dbReference>
<dbReference type="NCBIfam" id="NF010539">
    <property type="entry name" value="PRK13927.1"/>
    <property type="match status" value="1"/>
</dbReference>
<sequence>MFFNFGEDIGIDLGTASVLVYVKNKGIVVNEPSVVALDKNTGQVIAVGEEARRMLGRTPGNIVAIRPMKEGVIADYDVTEKMLRYFIGKAVGKRLFFKPRVMIGVPSGVTSVEERAVKQAAISAGAKQAFLIEEPLAAALGAGLEISEPSGSMVVDIGGGTTDIAVLSLGGIVTSRSIRIGGDKIDEALVRYMRRAYNLMIGERTAEELKIEIGTAYPQARGEAGTEIRGRDLVSGLPKTVRIMAREAYEAIKEPVEAIVGATKEVLEKTPPELAADIMNKGIVLTGGGALLHGLDMLITQETHLPVHIADNPVQCVALGTAKALALIDILESARSFKRTAAK</sequence>
<comment type="caution">
    <text evidence="6">Lacks conserved residue(s) required for the propagation of feature annotation.</text>
</comment>
<keyword evidence="1 6" id="KW-0963">Cytoplasm</keyword>
<evidence type="ECO:0000256" key="1">
    <source>
        <dbReference type="ARBA" id="ARBA00022490"/>
    </source>
</evidence>
<name>A0A7G6E4M9_THEFR</name>
<evidence type="ECO:0000256" key="5">
    <source>
        <dbReference type="ARBA" id="ARBA00023458"/>
    </source>
</evidence>
<feature type="binding site" evidence="6">
    <location>
        <begin position="159"/>
        <end position="161"/>
    </location>
    <ligand>
        <name>ATP</name>
        <dbReference type="ChEBI" id="CHEBI:30616"/>
    </ligand>
</feature>
<evidence type="ECO:0000256" key="4">
    <source>
        <dbReference type="ARBA" id="ARBA00022960"/>
    </source>
</evidence>
<gene>
    <name evidence="6" type="primary">mreB</name>
    <name evidence="7" type="ORF">BR63_12375</name>
</gene>
<dbReference type="GO" id="GO:0008360">
    <property type="term" value="P:regulation of cell shape"/>
    <property type="evidence" value="ECO:0007669"/>
    <property type="project" value="UniProtKB-UniRule"/>
</dbReference>
<dbReference type="NCBIfam" id="TIGR00904">
    <property type="entry name" value="mreB"/>
    <property type="match status" value="1"/>
</dbReference>
<dbReference type="GO" id="GO:0005524">
    <property type="term" value="F:ATP binding"/>
    <property type="evidence" value="ECO:0007669"/>
    <property type="project" value="UniProtKB-KW"/>
</dbReference>
<evidence type="ECO:0000313" key="8">
    <source>
        <dbReference type="Proteomes" id="UP000515847"/>
    </source>
</evidence>
<evidence type="ECO:0000313" key="7">
    <source>
        <dbReference type="EMBL" id="QNB47033.1"/>
    </source>
</evidence>
<dbReference type="AlphaFoldDB" id="A0A7G6E4M9"/>
<dbReference type="PANTHER" id="PTHR42749">
    <property type="entry name" value="CELL SHAPE-DETERMINING PROTEIN MREB"/>
    <property type="match status" value="1"/>
</dbReference>
<proteinExistence type="inferred from homology"/>
<comment type="function">
    <text evidence="6">Forms membrane-associated dynamic filaments that are essential for cell shape determination. Acts by regulating cell wall synthesis and cell elongation, and thus cell shape. A feedback loop between cell geometry and MreB localization may maintain elongated cell shape by targeting cell wall growth to regions of negative cell wall curvature.</text>
</comment>
<protein>
    <recommendedName>
        <fullName evidence="6">Cell shape-determining protein MreB</fullName>
    </recommendedName>
</protein>
<comment type="similarity">
    <text evidence="5 6">Belongs to the FtsA/MreB family.</text>
</comment>
<dbReference type="Pfam" id="PF06723">
    <property type="entry name" value="MreB_Mbl"/>
    <property type="match status" value="1"/>
</dbReference>
<keyword evidence="4 6" id="KW-0133">Cell shape</keyword>
<keyword evidence="8" id="KW-1185">Reference proteome</keyword>
<feature type="binding site" evidence="6">
    <location>
        <begin position="207"/>
        <end position="210"/>
    </location>
    <ligand>
        <name>ATP</name>
        <dbReference type="ChEBI" id="CHEBI:30616"/>
    </ligand>
</feature>
<evidence type="ECO:0000256" key="6">
    <source>
        <dbReference type="HAMAP-Rule" id="MF_02207"/>
    </source>
</evidence>
<evidence type="ECO:0000256" key="3">
    <source>
        <dbReference type="ARBA" id="ARBA00022840"/>
    </source>
</evidence>
<dbReference type="HAMAP" id="MF_02207">
    <property type="entry name" value="MreB"/>
    <property type="match status" value="1"/>
</dbReference>
<dbReference type="PANTHER" id="PTHR42749:SF1">
    <property type="entry name" value="CELL SHAPE-DETERMINING PROTEIN MREB"/>
    <property type="match status" value="1"/>
</dbReference>
<comment type="subunit">
    <text evidence="6">Forms polymers.</text>
</comment>
<feature type="binding site" evidence="6">
    <location>
        <begin position="288"/>
        <end position="291"/>
    </location>
    <ligand>
        <name>ATP</name>
        <dbReference type="ChEBI" id="CHEBI:30616"/>
    </ligand>
</feature>
<evidence type="ECO:0000256" key="2">
    <source>
        <dbReference type="ARBA" id="ARBA00022741"/>
    </source>
</evidence>
<dbReference type="OrthoDB" id="9768127at2"/>
<dbReference type="Proteomes" id="UP000515847">
    <property type="component" value="Chromosome"/>
</dbReference>
<dbReference type="KEGG" id="tfr:BR63_12375"/>